<keyword evidence="3" id="KW-1185">Reference proteome</keyword>
<reference evidence="3" key="1">
    <citation type="submission" date="2010-06" db="EMBL/GenBank/DDBJ databases">
        <authorList>
            <person name="Jiang H."/>
            <person name="Abraham K."/>
            <person name="Ali S."/>
            <person name="Alsbrooks S.L."/>
            <person name="Anim B.N."/>
            <person name="Anosike U.S."/>
            <person name="Attaway T."/>
            <person name="Bandaranaike D.P."/>
            <person name="Battles P.K."/>
            <person name="Bell S.N."/>
            <person name="Bell A.V."/>
            <person name="Beltran B."/>
            <person name="Bickham C."/>
            <person name="Bustamante Y."/>
            <person name="Caleb T."/>
            <person name="Canada A."/>
            <person name="Cardenas V."/>
            <person name="Carter K."/>
            <person name="Chacko J."/>
            <person name="Chandrabose M.N."/>
            <person name="Chavez D."/>
            <person name="Chavez A."/>
            <person name="Chen L."/>
            <person name="Chu H.-S."/>
            <person name="Claassen K.J."/>
            <person name="Cockrell R."/>
            <person name="Collins M."/>
            <person name="Cooper J.A."/>
            <person name="Cree A."/>
            <person name="Curry S.M."/>
            <person name="Da Y."/>
            <person name="Dao M.D."/>
            <person name="Das B."/>
            <person name="Davila M.-L."/>
            <person name="Davy-Carroll L."/>
            <person name="Denson S."/>
            <person name="Dinh H."/>
            <person name="Ebong V.E."/>
            <person name="Edwards J.R."/>
            <person name="Egan A."/>
            <person name="El-Daye J."/>
            <person name="Escobedo L."/>
            <person name="Fernandez S."/>
            <person name="Fernando P.R."/>
            <person name="Flagg N."/>
            <person name="Forbes L.D."/>
            <person name="Fowler R.G."/>
            <person name="Fu Q."/>
            <person name="Gabisi R.A."/>
            <person name="Ganer J."/>
            <person name="Garbino Pronczuk A."/>
            <person name="Garcia R.M."/>
            <person name="Garner T."/>
            <person name="Garrett T.E."/>
            <person name="Gonzalez D.A."/>
            <person name="Hamid H."/>
            <person name="Hawkins E.S."/>
            <person name="Hirani K."/>
            <person name="Hogues M.E."/>
            <person name="Hollins B."/>
            <person name="Hsiao C.-H."/>
            <person name="Jabil R."/>
            <person name="James M.L."/>
            <person name="Jhangiani S.N."/>
            <person name="Johnson B."/>
            <person name="Johnson Q."/>
            <person name="Joshi V."/>
            <person name="Kalu J.B."/>
            <person name="Kam C."/>
            <person name="Kashfia A."/>
            <person name="Keebler J."/>
            <person name="Kisamo H."/>
            <person name="Kovar C.L."/>
            <person name="Lago L.A."/>
            <person name="Lai C.-Y."/>
            <person name="Laidlaw J."/>
            <person name="Lara F."/>
            <person name="Le T.-K."/>
            <person name="Lee S.L."/>
            <person name="Legall F.H."/>
            <person name="Lemon S.J."/>
            <person name="Lewis L.R."/>
            <person name="Li B."/>
            <person name="Liu Y."/>
            <person name="Liu Y.-S."/>
            <person name="Lopez J."/>
            <person name="Lozado R.J."/>
            <person name="Lu J."/>
            <person name="Madu R.C."/>
            <person name="Maheshwari M."/>
            <person name="Maheshwari R."/>
            <person name="Malloy K."/>
            <person name="Martinez E."/>
            <person name="Mathew T."/>
            <person name="Mercado I.C."/>
            <person name="Mercado C."/>
            <person name="Meyer B."/>
            <person name="Montgomery K."/>
            <person name="Morgan M.B."/>
            <person name="Munidasa M."/>
            <person name="Nazareth L.V."/>
            <person name="Nelson J."/>
            <person name="Ng B.M."/>
            <person name="Nguyen N.B."/>
            <person name="Nguyen P.Q."/>
            <person name="Nguyen T."/>
            <person name="Obregon M."/>
            <person name="Okwuonu G.O."/>
            <person name="Onwere C.G."/>
            <person name="Orozco G."/>
            <person name="Parra A."/>
            <person name="Patel S."/>
            <person name="Patil S."/>
            <person name="Perez A."/>
            <person name="Perez Y."/>
            <person name="Pham C."/>
            <person name="Primus E.L."/>
            <person name="Pu L.-L."/>
            <person name="Puazo M."/>
            <person name="Qin X."/>
            <person name="Quiroz J.B."/>
            <person name="Reese J."/>
            <person name="Richards S."/>
            <person name="Rives C.M."/>
            <person name="Robberts R."/>
            <person name="Ruiz S.J."/>
            <person name="Ruiz M.J."/>
            <person name="Santibanez J."/>
            <person name="Schneider B.W."/>
            <person name="Sisson I."/>
            <person name="Smith M."/>
            <person name="Sodergren E."/>
            <person name="Song X.-Z."/>
            <person name="Song B.B."/>
            <person name="Summersgill H."/>
            <person name="Thelus R."/>
            <person name="Thornton R.D."/>
            <person name="Trejos Z.Y."/>
            <person name="Usmani K."/>
            <person name="Vattathil S."/>
            <person name="Villasana D."/>
            <person name="Walker D.L."/>
            <person name="Wang S."/>
            <person name="Wang K."/>
            <person name="White C.S."/>
            <person name="Williams A.C."/>
            <person name="Williamson J."/>
            <person name="Wilson K."/>
            <person name="Woghiren I.O."/>
            <person name="Woodworth J.R."/>
            <person name="Worley K.C."/>
            <person name="Wright R.A."/>
            <person name="Wu W."/>
            <person name="Young L."/>
            <person name="Zhang L."/>
            <person name="Zhang J."/>
            <person name="Zhu Y."/>
            <person name="Muzny D.M."/>
            <person name="Weinstock G."/>
            <person name="Gibbs R.A."/>
        </authorList>
    </citation>
    <scope>NUCLEOTIDE SEQUENCE [LARGE SCALE GENOMIC DNA]</scope>
    <source>
        <strain evidence="3">LSR1</strain>
    </source>
</reference>
<evidence type="ECO:0000313" key="3">
    <source>
        <dbReference type="Proteomes" id="UP000007819"/>
    </source>
</evidence>
<reference evidence="2" key="2">
    <citation type="submission" date="2022-06" db="UniProtKB">
        <authorList>
            <consortium name="EnsemblMetazoa"/>
        </authorList>
    </citation>
    <scope>IDENTIFICATION</scope>
</reference>
<sequence>MEINIAELQCQITKQSDENNKYVNEITLVENDLKEKTLLVGNLNDELNQVKLLNAELKEQINESQNRMIKLSDEKEKMIIDITLMENNLKEKTSLVSNLKNELNELKIQYNKLEEHNQANKEQICYSYDIDSELRNGKRNIINEINLLEPGKITGVLTDHNLSNLLDMFVSLIMTKEQQIVTDLVNDHNKVKRLYEDQIKQFQEDIKKGKEWQEQVENDNEKLSLELENLKSQKHNFPCRELKIKELTEKVLEAENLSFNYLNELEELKTQLTKTSERNYQTLSDEFETFKTSSELSTRDLKNKLENITKQYNESLIMYKDQKDCCYSLEDKIEKIQSECACLKSVIDKKDEDIKNLLDGFQLKTNEYETLIEKYSLQKEETKIHHEKIINELELDVSNIKHQMYCTEKLLKEIKKNNQQLLEENSLNVSKIKHMQENYTVRIAELEGGSQITKNDNIKLENLEKQLKVKNMELESLESNLREKTTKLKETQEQCSKLAHALETHVVKNNEFEKQLESYSKIKDEEIENYRIKLKMNENSLIEVNNVTEKLRKKLKSDGTLSTLYDNVCSLITKCENLEEEIIELKQSNVDLDNECESMLEEVKSKDDKIAELLNQLDELKQNIVLLTEERDFLKRKTEQFKNFNDDVKKLNEEIFGYEQNISDLRKDKGQLIVQHDKELKKLKNELNQVQTKNLELSNEYSKLSETAKILEKSLKEDIQQLNRCIVDKNAKISTLELFYKTNTDDLKKKNHELENIFKRARDENNALRRDLRHLKEITNVTRVDQFTQTAEEQSLVSSAIVADHKSMIEKIAKFEKDSKMMKIMLHHRKAKIEELEKQLSERHG</sequence>
<evidence type="ECO:0000256" key="1">
    <source>
        <dbReference type="SAM" id="Coils"/>
    </source>
</evidence>
<proteinExistence type="predicted"/>
<dbReference type="RefSeq" id="XP_008189227.1">
    <property type="nucleotide sequence ID" value="XM_008191005.1"/>
</dbReference>
<dbReference type="GeneID" id="100570083"/>
<feature type="coiled-coil region" evidence="1">
    <location>
        <begin position="185"/>
        <end position="271"/>
    </location>
</feature>
<feature type="coiled-coil region" evidence="1">
    <location>
        <begin position="455"/>
        <end position="529"/>
    </location>
</feature>
<organism evidence="2 3">
    <name type="scientific">Acyrthosiphon pisum</name>
    <name type="common">Pea aphid</name>
    <dbReference type="NCBI Taxonomy" id="7029"/>
    <lineage>
        <taxon>Eukaryota</taxon>
        <taxon>Metazoa</taxon>
        <taxon>Ecdysozoa</taxon>
        <taxon>Arthropoda</taxon>
        <taxon>Hexapoda</taxon>
        <taxon>Insecta</taxon>
        <taxon>Pterygota</taxon>
        <taxon>Neoptera</taxon>
        <taxon>Paraneoptera</taxon>
        <taxon>Hemiptera</taxon>
        <taxon>Sternorrhyncha</taxon>
        <taxon>Aphidomorpha</taxon>
        <taxon>Aphidoidea</taxon>
        <taxon>Aphididae</taxon>
        <taxon>Macrosiphini</taxon>
        <taxon>Acyrthosiphon</taxon>
    </lineage>
</organism>
<keyword evidence="1" id="KW-0175">Coiled coil</keyword>
<feature type="coiled-coil region" evidence="1">
    <location>
        <begin position="744"/>
        <end position="778"/>
    </location>
</feature>
<evidence type="ECO:0000313" key="2">
    <source>
        <dbReference type="EnsemblMetazoa" id="XP_008189227.1"/>
    </source>
</evidence>
<feature type="coiled-coil region" evidence="1">
    <location>
        <begin position="5"/>
        <end position="123"/>
    </location>
</feature>
<dbReference type="Proteomes" id="UP000007819">
    <property type="component" value="Chromosome A1"/>
</dbReference>
<dbReference type="EnsemblMetazoa" id="XM_008191005.1">
    <property type="protein sequence ID" value="XP_008189227.1"/>
    <property type="gene ID" value="LOC100570083"/>
</dbReference>
<name>A0A8R2BAV6_ACYPI</name>
<dbReference type="AlphaFoldDB" id="A0A8R2BAV6"/>
<dbReference type="Gene3D" id="1.10.287.1490">
    <property type="match status" value="1"/>
</dbReference>
<protein>
    <submittedName>
        <fullName evidence="2">Uncharacterized protein</fullName>
    </submittedName>
</protein>
<feature type="coiled-coil region" evidence="1">
    <location>
        <begin position="575"/>
        <end position="714"/>
    </location>
</feature>
<accession>A0A8R2BAV6</accession>